<dbReference type="InterPro" id="IPR002902">
    <property type="entry name" value="GNK2"/>
</dbReference>
<reference evidence="10" key="2">
    <citation type="submission" date="2021-01" db="UniProtKB">
        <authorList>
            <consortium name="EnsemblPlants"/>
        </authorList>
    </citation>
    <scope>IDENTIFICATION</scope>
</reference>
<evidence type="ECO:0000256" key="5">
    <source>
        <dbReference type="ARBA" id="ARBA00022741"/>
    </source>
</evidence>
<evidence type="ECO:0000313" key="11">
    <source>
        <dbReference type="Proteomes" id="UP000594261"/>
    </source>
</evidence>
<dbReference type="GO" id="GO:0005524">
    <property type="term" value="F:ATP binding"/>
    <property type="evidence" value="ECO:0007669"/>
    <property type="project" value="UniProtKB-KW"/>
</dbReference>
<evidence type="ECO:0000256" key="8">
    <source>
        <dbReference type="ARBA" id="ARBA00023170"/>
    </source>
</evidence>
<evidence type="ECO:0000256" key="4">
    <source>
        <dbReference type="ARBA" id="ARBA00022737"/>
    </source>
</evidence>
<evidence type="ECO:0000256" key="6">
    <source>
        <dbReference type="ARBA" id="ARBA00022777"/>
    </source>
</evidence>
<proteinExistence type="predicted"/>
<keyword evidence="5" id="KW-0547">Nucleotide-binding</keyword>
<keyword evidence="4" id="KW-0677">Repeat</keyword>
<name>A0A7N2L8S7_QUELO</name>
<evidence type="ECO:0000313" key="10">
    <source>
        <dbReference type="EnsemblPlants" id="QL03p058758:mrna"/>
    </source>
</evidence>
<dbReference type="InterPro" id="IPR038408">
    <property type="entry name" value="GNK2_sf"/>
</dbReference>
<protein>
    <recommendedName>
        <fullName evidence="9">Gnk2-homologous domain-containing protein</fullName>
    </recommendedName>
</protein>
<dbReference type="FunFam" id="3.30.430.20:FF:000015">
    <property type="entry name" value="Cysteine-rich receptor-like protein kinase 3"/>
    <property type="match status" value="1"/>
</dbReference>
<sequence length="237" mass="26509">MPQRQTFKSNFLAAMDSVTPLIATQRFAAVLNGTGHTTVYAFAVRGGKIFYDGCYLRYDDYYFFNETLSVQDKTVCGAQEFVGNGSVFSANVNQLVMNLSVETPKFDDFSVGSVNNGNVTVYGLAQCWEFVNGTACEDCLANAVSNISSCTPKQEGGVLNSGCYSRHSTDKFYYNSTQPIRNSSQVEFGSNEFFSFFVLSFLHRIKWDISVLSHAILELLSFLVVYKRKVTKNWDLN</sequence>
<dbReference type="EnsemblPlants" id="QL03p058758:mrna">
    <property type="protein sequence ID" value="QL03p058758:mrna"/>
    <property type="gene ID" value="QL03p058758"/>
</dbReference>
<keyword evidence="3" id="KW-0732">Signal</keyword>
<organism evidence="10 11">
    <name type="scientific">Quercus lobata</name>
    <name type="common">Valley oak</name>
    <dbReference type="NCBI Taxonomy" id="97700"/>
    <lineage>
        <taxon>Eukaryota</taxon>
        <taxon>Viridiplantae</taxon>
        <taxon>Streptophyta</taxon>
        <taxon>Embryophyta</taxon>
        <taxon>Tracheophyta</taxon>
        <taxon>Spermatophyta</taxon>
        <taxon>Magnoliopsida</taxon>
        <taxon>eudicotyledons</taxon>
        <taxon>Gunneridae</taxon>
        <taxon>Pentapetalae</taxon>
        <taxon>rosids</taxon>
        <taxon>fabids</taxon>
        <taxon>Fagales</taxon>
        <taxon>Fagaceae</taxon>
        <taxon>Quercus</taxon>
    </lineage>
</organism>
<evidence type="ECO:0000256" key="7">
    <source>
        <dbReference type="ARBA" id="ARBA00022840"/>
    </source>
</evidence>
<dbReference type="EMBL" id="LRBV02000003">
    <property type="status" value="NOT_ANNOTATED_CDS"/>
    <property type="molecule type" value="Genomic_DNA"/>
</dbReference>
<dbReference type="InterPro" id="IPR052059">
    <property type="entry name" value="CR_Ser/Thr_kinase"/>
</dbReference>
<dbReference type="Pfam" id="PF01657">
    <property type="entry name" value="Stress-antifung"/>
    <property type="match status" value="1"/>
</dbReference>
<dbReference type="Gene3D" id="3.30.430.20">
    <property type="entry name" value="Gnk2 domain, C-X8-C-X2-C motif"/>
    <property type="match status" value="1"/>
</dbReference>
<evidence type="ECO:0000256" key="2">
    <source>
        <dbReference type="ARBA" id="ARBA00022679"/>
    </source>
</evidence>
<keyword evidence="8" id="KW-0675">Receptor</keyword>
<dbReference type="Proteomes" id="UP000594261">
    <property type="component" value="Chromosome 3"/>
</dbReference>
<keyword evidence="1" id="KW-0723">Serine/threonine-protein kinase</keyword>
<feature type="domain" description="Gnk2-homologous" evidence="9">
    <location>
        <begin position="69"/>
        <end position="172"/>
    </location>
</feature>
<accession>A0A7N2L8S7</accession>
<dbReference type="InParanoid" id="A0A7N2L8S7"/>
<evidence type="ECO:0000259" key="9">
    <source>
        <dbReference type="PROSITE" id="PS51473"/>
    </source>
</evidence>
<evidence type="ECO:0000256" key="1">
    <source>
        <dbReference type="ARBA" id="ARBA00022527"/>
    </source>
</evidence>
<evidence type="ECO:0000256" key="3">
    <source>
        <dbReference type="ARBA" id="ARBA00022729"/>
    </source>
</evidence>
<keyword evidence="11" id="KW-1185">Reference proteome</keyword>
<dbReference type="PANTHER" id="PTHR47973">
    <property type="entry name" value="CYSTEINE-RICH RECEPTOR-LIKE PROTEIN KINASE 3"/>
    <property type="match status" value="1"/>
</dbReference>
<reference evidence="10 11" key="1">
    <citation type="journal article" date="2016" name="G3 (Bethesda)">
        <title>First Draft Assembly and Annotation of the Genome of a California Endemic Oak Quercus lobata Nee (Fagaceae).</title>
        <authorList>
            <person name="Sork V.L."/>
            <person name="Fitz-Gibbon S.T."/>
            <person name="Puiu D."/>
            <person name="Crepeau M."/>
            <person name="Gugger P.F."/>
            <person name="Sherman R."/>
            <person name="Stevens K."/>
            <person name="Langley C.H."/>
            <person name="Pellegrini M."/>
            <person name="Salzberg S.L."/>
        </authorList>
    </citation>
    <scope>NUCLEOTIDE SEQUENCE [LARGE SCALE GENOMIC DNA]</scope>
    <source>
        <strain evidence="10 11">cv. SW786</strain>
    </source>
</reference>
<dbReference type="PROSITE" id="PS51473">
    <property type="entry name" value="GNK2"/>
    <property type="match status" value="1"/>
</dbReference>
<dbReference type="CDD" id="cd23509">
    <property type="entry name" value="Gnk2-like"/>
    <property type="match status" value="1"/>
</dbReference>
<dbReference type="AlphaFoldDB" id="A0A7N2L8S7"/>
<keyword evidence="6" id="KW-0418">Kinase</keyword>
<dbReference type="Gramene" id="QL03p058758:mrna">
    <property type="protein sequence ID" value="QL03p058758:mrna"/>
    <property type="gene ID" value="QL03p058758"/>
</dbReference>
<keyword evidence="2" id="KW-0808">Transferase</keyword>
<keyword evidence="7" id="KW-0067">ATP-binding</keyword>
<dbReference type="GO" id="GO:0004674">
    <property type="term" value="F:protein serine/threonine kinase activity"/>
    <property type="evidence" value="ECO:0007669"/>
    <property type="project" value="UniProtKB-KW"/>
</dbReference>